<dbReference type="Proteomes" id="UP000630353">
    <property type="component" value="Unassembled WGS sequence"/>
</dbReference>
<proteinExistence type="predicted"/>
<gene>
    <name evidence="4" type="ORF">GCM10017083_46690</name>
</gene>
<keyword evidence="1" id="KW-0175">Coiled coil</keyword>
<dbReference type="PANTHER" id="PTHR39339">
    <property type="entry name" value="SLR1444 PROTEIN"/>
    <property type="match status" value="1"/>
</dbReference>
<evidence type="ECO:0000256" key="2">
    <source>
        <dbReference type="SAM" id="MobiDB-lite"/>
    </source>
</evidence>
<evidence type="ECO:0000313" key="5">
    <source>
        <dbReference type="Proteomes" id="UP000630353"/>
    </source>
</evidence>
<organism evidence="4 5">
    <name type="scientific">Thalassobaculum fulvum</name>
    <dbReference type="NCBI Taxonomy" id="1633335"/>
    <lineage>
        <taxon>Bacteria</taxon>
        <taxon>Pseudomonadati</taxon>
        <taxon>Pseudomonadota</taxon>
        <taxon>Alphaproteobacteria</taxon>
        <taxon>Rhodospirillales</taxon>
        <taxon>Thalassobaculaceae</taxon>
        <taxon>Thalassobaculum</taxon>
    </lineage>
</organism>
<evidence type="ECO:0000313" key="4">
    <source>
        <dbReference type="EMBL" id="GHD60595.1"/>
    </source>
</evidence>
<feature type="coiled-coil region" evidence="1">
    <location>
        <begin position="435"/>
        <end position="462"/>
    </location>
</feature>
<dbReference type="InterPro" id="IPR038186">
    <property type="entry name" value="CHAD_dom_sf"/>
</dbReference>
<sequence length="528" mass="58391">MHPYSLEMRQIAAAAEERDRPAVVTPLAAIADAVRGSLRADPEEASARRLRLLDTVDCRLTRLGWRLEAEPGDDGTERWRLVSGSGRVRAAADLPSPAPKLVDDLPDGPLYRSLVPVVGIRALTPGPWITLAEHRATLRDAEGKVRCRLLAQTAVVDGGGDRCSAVRVGRLKGYRADAERVSERISRHYGWSPASPDPLTTLAENLHPGPEGAAYPSVTDPSEPAGPALRPVLQALLDTVEHRAEGVIADIDCEELHDLRVAVRRSRSILTLLRADPPDPALERAGAFFAWLGQVTGPARDLDVHILDWRAHRRRVPEHAADLEPLGRYMKAERDKAYVRLVRILQSKRFRDGVKRWRATLDATNAPWAASERALQPIGKLAGRRIRKLYRRAVEEGSSITDASPDEALHALRKTMKKLRYVFEIVRDAYPRKPVRAILKRLKELQQDLGDVQDTAVQADALRRFGEAMARDGTAGPATLMAVGALAEDLELRRADARTRFATVFAPVAKPRFADRLRRLTRSRTGGG</sequence>
<dbReference type="InterPro" id="IPR007899">
    <property type="entry name" value="CHAD_dom"/>
</dbReference>
<evidence type="ECO:0000259" key="3">
    <source>
        <dbReference type="PROSITE" id="PS51708"/>
    </source>
</evidence>
<dbReference type="AlphaFoldDB" id="A0A919CS39"/>
<feature type="domain" description="CHAD" evidence="3">
    <location>
        <begin position="222"/>
        <end position="510"/>
    </location>
</feature>
<comment type="caution">
    <text evidence="4">The sequence shown here is derived from an EMBL/GenBank/DDBJ whole genome shotgun (WGS) entry which is preliminary data.</text>
</comment>
<feature type="region of interest" description="Disordered" evidence="2">
    <location>
        <begin position="189"/>
        <end position="225"/>
    </location>
</feature>
<reference evidence="4" key="2">
    <citation type="submission" date="2020-09" db="EMBL/GenBank/DDBJ databases">
        <authorList>
            <person name="Sun Q."/>
            <person name="Kim S."/>
        </authorList>
    </citation>
    <scope>NUCLEOTIDE SEQUENCE</scope>
    <source>
        <strain evidence="4">KCTC 42651</strain>
    </source>
</reference>
<evidence type="ECO:0000256" key="1">
    <source>
        <dbReference type="SAM" id="Coils"/>
    </source>
</evidence>
<name>A0A919CS39_9PROT</name>
<dbReference type="Gene3D" id="1.40.20.10">
    <property type="entry name" value="CHAD domain"/>
    <property type="match status" value="1"/>
</dbReference>
<accession>A0A919CS39</accession>
<reference evidence="4" key="1">
    <citation type="journal article" date="2014" name="Int. J. Syst. Evol. Microbiol.">
        <title>Complete genome sequence of Corynebacterium casei LMG S-19264T (=DSM 44701T), isolated from a smear-ripened cheese.</title>
        <authorList>
            <consortium name="US DOE Joint Genome Institute (JGI-PGF)"/>
            <person name="Walter F."/>
            <person name="Albersmeier A."/>
            <person name="Kalinowski J."/>
            <person name="Ruckert C."/>
        </authorList>
    </citation>
    <scope>NUCLEOTIDE SEQUENCE</scope>
    <source>
        <strain evidence="4">KCTC 42651</strain>
    </source>
</reference>
<dbReference type="PROSITE" id="PS51708">
    <property type="entry name" value="CHAD"/>
    <property type="match status" value="1"/>
</dbReference>
<dbReference type="PANTHER" id="PTHR39339:SF1">
    <property type="entry name" value="CHAD DOMAIN-CONTAINING PROTEIN"/>
    <property type="match status" value="1"/>
</dbReference>
<dbReference type="SMART" id="SM00880">
    <property type="entry name" value="CHAD"/>
    <property type="match status" value="1"/>
</dbReference>
<keyword evidence="5" id="KW-1185">Reference proteome</keyword>
<dbReference type="Pfam" id="PF05235">
    <property type="entry name" value="CHAD"/>
    <property type="match status" value="1"/>
</dbReference>
<protein>
    <recommendedName>
        <fullName evidence="3">CHAD domain-containing protein</fullName>
    </recommendedName>
</protein>
<dbReference type="EMBL" id="BMZS01000012">
    <property type="protein sequence ID" value="GHD60595.1"/>
    <property type="molecule type" value="Genomic_DNA"/>
</dbReference>